<organism evidence="2 3">
    <name type="scientific">Massilia rubra</name>
    <dbReference type="NCBI Taxonomy" id="2607910"/>
    <lineage>
        <taxon>Bacteria</taxon>
        <taxon>Pseudomonadati</taxon>
        <taxon>Pseudomonadota</taxon>
        <taxon>Betaproteobacteria</taxon>
        <taxon>Burkholderiales</taxon>
        <taxon>Oxalobacteraceae</taxon>
        <taxon>Telluria group</taxon>
        <taxon>Massilia</taxon>
    </lineage>
</organism>
<dbReference type="SUPFAM" id="SSF53474">
    <property type="entry name" value="alpha/beta-Hydrolases"/>
    <property type="match status" value="1"/>
</dbReference>
<dbReference type="RefSeq" id="WP_167227562.1">
    <property type="nucleotide sequence ID" value="NZ_VUYU01000014.1"/>
</dbReference>
<accession>A0ABX0LM37</accession>
<evidence type="ECO:0000259" key="1">
    <source>
        <dbReference type="Pfam" id="PF12146"/>
    </source>
</evidence>
<comment type="caution">
    <text evidence="2">The sequence shown here is derived from an EMBL/GenBank/DDBJ whole genome shotgun (WGS) entry which is preliminary data.</text>
</comment>
<dbReference type="Pfam" id="PF12146">
    <property type="entry name" value="Hydrolase_4"/>
    <property type="match status" value="1"/>
</dbReference>
<dbReference type="InterPro" id="IPR053145">
    <property type="entry name" value="AB_hydrolase_Est10"/>
</dbReference>
<dbReference type="Proteomes" id="UP000785613">
    <property type="component" value="Unassembled WGS sequence"/>
</dbReference>
<name>A0ABX0LM37_9BURK</name>
<protein>
    <submittedName>
        <fullName evidence="2">Hydrolase 1, exosortase A system-associated</fullName>
    </submittedName>
</protein>
<evidence type="ECO:0000313" key="2">
    <source>
        <dbReference type="EMBL" id="NHZ35923.1"/>
    </source>
</evidence>
<dbReference type="GO" id="GO:0016787">
    <property type="term" value="F:hydrolase activity"/>
    <property type="evidence" value="ECO:0007669"/>
    <property type="project" value="UniProtKB-KW"/>
</dbReference>
<dbReference type="InterPro" id="IPR022742">
    <property type="entry name" value="Hydrolase_4"/>
</dbReference>
<evidence type="ECO:0000313" key="3">
    <source>
        <dbReference type="Proteomes" id="UP000785613"/>
    </source>
</evidence>
<dbReference type="EMBL" id="VUYU01000014">
    <property type="protein sequence ID" value="NHZ35923.1"/>
    <property type="molecule type" value="Genomic_DNA"/>
</dbReference>
<dbReference type="NCBIfam" id="TIGR03100">
    <property type="entry name" value="hydr1_PEP"/>
    <property type="match status" value="1"/>
</dbReference>
<dbReference type="InterPro" id="IPR017531">
    <property type="entry name" value="Hydrolase-1_PEP"/>
</dbReference>
<sequence length="227" mass="24194">MFAEQRVVQFTCQGSSLIGILDLPERPLSRGVLVVTSGPQYRIGHHRHFTLLARVLAGRGIPVLRFDHRGMGDSEGEARSLDAVGEDMHAAARAFFAQVPEMRELVLWGLGDAAMAALRYAQADQRVSGVVLLNPRLAPRAGEAEAEAEAGPGALAQRVLAGLVGFDGAALVILGGADPAAQQLPALVARHELRCKCVTIAGAGRTFASRAWRDEVAEISANWIASW</sequence>
<dbReference type="PANTHER" id="PTHR43265">
    <property type="entry name" value="ESTERASE ESTD"/>
    <property type="match status" value="1"/>
</dbReference>
<reference evidence="2 3" key="1">
    <citation type="submission" date="2019-09" db="EMBL/GenBank/DDBJ databases">
        <title>Taxonomy of Antarctic Massilia spp.: description of Massilia rubra sp. nov., Massilia aquatica sp. nov., Massilia mucilaginosa sp. nov., Massilia frigida sp. nov. isolated from streams, lakes and regoliths.</title>
        <authorList>
            <person name="Holochova P."/>
            <person name="Sedlacek I."/>
            <person name="Kralova S."/>
            <person name="Maslanova I."/>
            <person name="Busse H.-J."/>
            <person name="Stankova E."/>
            <person name="Vrbovska V."/>
            <person name="Kovarovic V."/>
            <person name="Bartak M."/>
            <person name="Svec P."/>
            <person name="Pantucek R."/>
        </authorList>
    </citation>
    <scope>NUCLEOTIDE SEQUENCE [LARGE SCALE GENOMIC DNA]</scope>
    <source>
        <strain evidence="2 3">CCM 8692</strain>
    </source>
</reference>
<proteinExistence type="predicted"/>
<dbReference type="InterPro" id="IPR029058">
    <property type="entry name" value="AB_hydrolase_fold"/>
</dbReference>
<gene>
    <name evidence="2" type="ORF">F0185_20360</name>
</gene>
<dbReference type="PANTHER" id="PTHR43265:SF1">
    <property type="entry name" value="ESTERASE ESTD"/>
    <property type="match status" value="1"/>
</dbReference>
<dbReference type="Gene3D" id="3.40.50.1820">
    <property type="entry name" value="alpha/beta hydrolase"/>
    <property type="match status" value="1"/>
</dbReference>
<feature type="domain" description="Serine aminopeptidase S33" evidence="1">
    <location>
        <begin position="31"/>
        <end position="142"/>
    </location>
</feature>
<keyword evidence="3" id="KW-1185">Reference proteome</keyword>
<keyword evidence="2" id="KW-0378">Hydrolase</keyword>